<organism evidence="2 3">
    <name type="scientific">Phnomibacter ginsenosidimutans</name>
    <dbReference type="NCBI Taxonomy" id="2676868"/>
    <lineage>
        <taxon>Bacteria</taxon>
        <taxon>Pseudomonadati</taxon>
        <taxon>Bacteroidota</taxon>
        <taxon>Chitinophagia</taxon>
        <taxon>Chitinophagales</taxon>
        <taxon>Chitinophagaceae</taxon>
        <taxon>Phnomibacter</taxon>
    </lineage>
</organism>
<gene>
    <name evidence="2" type="ORF">GLV81_11705</name>
</gene>
<protein>
    <submittedName>
        <fullName evidence="2">Carboxypeptidase-like regulatory domain-containing protein</fullName>
    </submittedName>
</protein>
<evidence type="ECO:0000256" key="1">
    <source>
        <dbReference type="SAM" id="SignalP"/>
    </source>
</evidence>
<keyword evidence="2" id="KW-0645">Protease</keyword>
<keyword evidence="2" id="KW-0378">Hydrolase</keyword>
<accession>A0A6I6H224</accession>
<dbReference type="GO" id="GO:0004180">
    <property type="term" value="F:carboxypeptidase activity"/>
    <property type="evidence" value="ECO:0007669"/>
    <property type="project" value="UniProtKB-KW"/>
</dbReference>
<keyword evidence="1" id="KW-0732">Signal</keyword>
<dbReference type="Pfam" id="PF13715">
    <property type="entry name" value="CarbopepD_reg_2"/>
    <property type="match status" value="1"/>
</dbReference>
<keyword evidence="2" id="KW-0121">Carboxypeptidase</keyword>
<feature type="chain" id="PRO_5026222613" evidence="1">
    <location>
        <begin position="24"/>
        <end position="215"/>
    </location>
</feature>
<reference evidence="2 3" key="1">
    <citation type="submission" date="2019-11" db="EMBL/GenBank/DDBJ databases">
        <authorList>
            <person name="Im W.T."/>
        </authorList>
    </citation>
    <scope>NUCLEOTIDE SEQUENCE [LARGE SCALE GENOMIC DNA]</scope>
    <source>
        <strain evidence="2 3">SB-02</strain>
    </source>
</reference>
<dbReference type="EMBL" id="CP046566">
    <property type="protein sequence ID" value="QGW28671.1"/>
    <property type="molecule type" value="Genomic_DNA"/>
</dbReference>
<feature type="signal peptide" evidence="1">
    <location>
        <begin position="1"/>
        <end position="23"/>
    </location>
</feature>
<proteinExistence type="predicted"/>
<evidence type="ECO:0000313" key="3">
    <source>
        <dbReference type="Proteomes" id="UP000426027"/>
    </source>
</evidence>
<dbReference type="AlphaFoldDB" id="A0A6I6H224"/>
<evidence type="ECO:0000313" key="2">
    <source>
        <dbReference type="EMBL" id="QGW28671.1"/>
    </source>
</evidence>
<keyword evidence="3" id="KW-1185">Reference proteome</keyword>
<dbReference type="SUPFAM" id="SSF49464">
    <property type="entry name" value="Carboxypeptidase regulatory domain-like"/>
    <property type="match status" value="1"/>
</dbReference>
<dbReference type="InterPro" id="IPR008969">
    <property type="entry name" value="CarboxyPept-like_regulatory"/>
</dbReference>
<sequence length="215" mass="24305">MKRFFTYTFVCLLVLSAPAKLFAQQQQVEDSVVQLYGVVMTADSLRGLDGVSVSVKGKGRGTITNFQGVFSIAVLKGDVIEFSFIGFKSKQVNIPKNLQGSEYSIIQLLTSDTNYLPGTVIRARPTRPQFERDFVNTDIPADEYEVARQNLEEQKRAALMASLPNDGREAINYTLRQRANASYYTGQLPPQNIFNPFAWNQFIKAWKRGDFKKKK</sequence>
<dbReference type="Proteomes" id="UP000426027">
    <property type="component" value="Chromosome"/>
</dbReference>
<name>A0A6I6H224_9BACT</name>
<dbReference type="RefSeq" id="WP_157479024.1">
    <property type="nucleotide sequence ID" value="NZ_CP046566.1"/>
</dbReference>
<dbReference type="KEGG" id="fls:GLV81_11705"/>